<dbReference type="Proteomes" id="UP000054272">
    <property type="component" value="Unassembled WGS sequence"/>
</dbReference>
<sequence>MTRTAHHPHPTPSFPVYCLDWADDAKLVLGGGGGATRSGIQNKLKLCKVSKDGKDLSYLIELALSNDEDAPMTMAIDKETKSIVTGINASSSDVQAGNNDHCRVYSFSDNGIELVRGRKTIEADWSDDYPYQVGPSKILAAVNHTDRKIQKFTVLSPSSKLLAVGSTDDRVSILHFPSLEPAVPAFSTDSELVDLDWGGPEGEWLTVSTTRALLLYQHSSGGTALTLKQTIYPPSFDIVPATFRSARFSRNPSTSLNIHAVLNSTKSAKRGTGRKAWVCTFGVVAGPSQAKLTEEEKATAKSEEEKGKKKETASDPQEDVGKWDVLIKREVAGKPVTVFDVSSDGRLLSYGCSDLSIGILDSKTLAVSISRLLSRQFTQISLKPLLKILHAHSFPPTALKFNPSASLLVSASADNTVRAIVVPANFGGLSTPIIILLLTFLVLILALALKR</sequence>
<feature type="transmembrane region" description="Helical" evidence="13">
    <location>
        <begin position="426"/>
        <end position="449"/>
    </location>
</feature>
<keyword evidence="7" id="KW-0931">ER-Golgi transport</keyword>
<evidence type="ECO:0000256" key="11">
    <source>
        <dbReference type="PROSITE-ProRule" id="PRU00221"/>
    </source>
</evidence>
<dbReference type="EMBL" id="KN848687">
    <property type="protein sequence ID" value="KIR79200.1"/>
    <property type="molecule type" value="Genomic_DNA"/>
</dbReference>
<evidence type="ECO:0000256" key="13">
    <source>
        <dbReference type="SAM" id="Phobius"/>
    </source>
</evidence>
<proteinExistence type="predicted"/>
<evidence type="ECO:0000256" key="9">
    <source>
        <dbReference type="ARBA" id="ARBA00022989"/>
    </source>
</evidence>
<gene>
    <name evidence="14" type="ORF">I306_03761</name>
</gene>
<organism evidence="14 15">
    <name type="scientific">Cryptococcus gattii EJB2</name>
    <dbReference type="NCBI Taxonomy" id="1296103"/>
    <lineage>
        <taxon>Eukaryota</taxon>
        <taxon>Fungi</taxon>
        <taxon>Dikarya</taxon>
        <taxon>Basidiomycota</taxon>
        <taxon>Agaricomycotina</taxon>
        <taxon>Tremellomycetes</taxon>
        <taxon>Tremellales</taxon>
        <taxon>Cryptococcaceae</taxon>
        <taxon>Cryptococcus</taxon>
        <taxon>Cryptococcus gattii species complex</taxon>
    </lineage>
</organism>
<accession>A0ABR5BU71</accession>
<dbReference type="PROSITE" id="PS50082">
    <property type="entry name" value="WD_REPEATS_2"/>
    <property type="match status" value="1"/>
</dbReference>
<evidence type="ECO:0000313" key="15">
    <source>
        <dbReference type="Proteomes" id="UP000054272"/>
    </source>
</evidence>
<dbReference type="Gene3D" id="2.130.10.10">
    <property type="entry name" value="YVTN repeat-like/Quinoprotein amine dehydrogenase"/>
    <property type="match status" value="2"/>
</dbReference>
<evidence type="ECO:0000256" key="3">
    <source>
        <dbReference type="ARBA" id="ARBA00022574"/>
    </source>
</evidence>
<feature type="repeat" description="WD" evidence="11">
    <location>
        <begin position="389"/>
        <end position="418"/>
    </location>
</feature>
<keyword evidence="5" id="KW-0677">Repeat</keyword>
<keyword evidence="4 13" id="KW-0812">Transmembrane</keyword>
<name>A0ABR5BU71_9TREE</name>
<dbReference type="InterPro" id="IPR015943">
    <property type="entry name" value="WD40/YVTN_repeat-like_dom_sf"/>
</dbReference>
<feature type="region of interest" description="Disordered" evidence="12">
    <location>
        <begin position="292"/>
        <end position="317"/>
    </location>
</feature>
<keyword evidence="3 11" id="KW-0853">WD repeat</keyword>
<evidence type="ECO:0000256" key="1">
    <source>
        <dbReference type="ARBA" id="ARBA00004648"/>
    </source>
</evidence>
<keyword evidence="15" id="KW-1185">Reference proteome</keyword>
<evidence type="ECO:0000256" key="5">
    <source>
        <dbReference type="ARBA" id="ARBA00022737"/>
    </source>
</evidence>
<keyword evidence="9 13" id="KW-1133">Transmembrane helix</keyword>
<dbReference type="InterPro" id="IPR011047">
    <property type="entry name" value="Quinoprotein_ADH-like_sf"/>
</dbReference>
<evidence type="ECO:0000256" key="8">
    <source>
        <dbReference type="ARBA" id="ARBA00022927"/>
    </source>
</evidence>
<evidence type="ECO:0000256" key="10">
    <source>
        <dbReference type="ARBA" id="ARBA00023136"/>
    </source>
</evidence>
<dbReference type="PANTHER" id="PTHR23284">
    <property type="entry name" value="PROLACTIN REGULATORY ELEMENT BINDING PROTEIN"/>
    <property type="match status" value="1"/>
</dbReference>
<keyword evidence="8" id="KW-0653">Protein transport</keyword>
<evidence type="ECO:0000256" key="7">
    <source>
        <dbReference type="ARBA" id="ARBA00022892"/>
    </source>
</evidence>
<reference evidence="14 15" key="1">
    <citation type="submission" date="2015-01" db="EMBL/GenBank/DDBJ databases">
        <title>The Genome Sequence of Cryptococcus gattii EJB2.</title>
        <authorList>
            <consortium name="The Broad Institute Genomics Platform"/>
            <person name="Cuomo C."/>
            <person name="Litvintseva A."/>
            <person name="Chen Y."/>
            <person name="Heitman J."/>
            <person name="Sun S."/>
            <person name="Springer D."/>
            <person name="Dromer F."/>
            <person name="Young S."/>
            <person name="Zeng Q."/>
            <person name="Gargeya S."/>
            <person name="Abouelleil A."/>
            <person name="Alvarado L."/>
            <person name="Chapman S.B."/>
            <person name="Gainer-Dewar J."/>
            <person name="Goldberg J."/>
            <person name="Griggs A."/>
            <person name="Gujja S."/>
            <person name="Hansen M."/>
            <person name="Howarth C."/>
            <person name="Imamovic A."/>
            <person name="Larimer J."/>
            <person name="Murphy C."/>
            <person name="Naylor J."/>
            <person name="Pearson M."/>
            <person name="Priest M."/>
            <person name="Roberts A."/>
            <person name="Saif S."/>
            <person name="Shea T."/>
            <person name="Sykes S."/>
            <person name="Wortman J."/>
            <person name="Nusbaum C."/>
            <person name="Birren B."/>
        </authorList>
    </citation>
    <scope>NUCLEOTIDE SEQUENCE [LARGE SCALE GENOMIC DNA]</scope>
    <source>
        <strain evidence="14 15">EJB2</strain>
    </source>
</reference>
<evidence type="ECO:0000313" key="14">
    <source>
        <dbReference type="EMBL" id="KIR79200.1"/>
    </source>
</evidence>
<evidence type="ECO:0000256" key="6">
    <source>
        <dbReference type="ARBA" id="ARBA00022824"/>
    </source>
</evidence>
<comment type="subcellular location">
    <subcellularLocation>
        <location evidence="1">Endoplasmic reticulum membrane</location>
        <topology evidence="1">Single-pass type II membrane protein</topology>
    </subcellularLocation>
</comment>
<keyword evidence="10 13" id="KW-0472">Membrane</keyword>
<keyword evidence="6" id="KW-0256">Endoplasmic reticulum</keyword>
<dbReference type="SMART" id="SM00320">
    <property type="entry name" value="WD40"/>
    <property type="match status" value="4"/>
</dbReference>
<dbReference type="InterPro" id="IPR045260">
    <property type="entry name" value="Sec12-like"/>
</dbReference>
<keyword evidence="2" id="KW-0813">Transport</keyword>
<protein>
    <submittedName>
        <fullName evidence="14">Prolactin regulatory element-binding protein</fullName>
    </submittedName>
</protein>
<dbReference type="PANTHER" id="PTHR23284:SF0">
    <property type="entry name" value="PROLACTIN REGULATORY ELEMENT-BINDING PROTEIN"/>
    <property type="match status" value="1"/>
</dbReference>
<evidence type="ECO:0000256" key="4">
    <source>
        <dbReference type="ARBA" id="ARBA00022692"/>
    </source>
</evidence>
<dbReference type="SUPFAM" id="SSF50998">
    <property type="entry name" value="Quinoprotein alcohol dehydrogenase-like"/>
    <property type="match status" value="1"/>
</dbReference>
<dbReference type="Pfam" id="PF00400">
    <property type="entry name" value="WD40"/>
    <property type="match status" value="1"/>
</dbReference>
<evidence type="ECO:0000256" key="12">
    <source>
        <dbReference type="SAM" id="MobiDB-lite"/>
    </source>
</evidence>
<dbReference type="InterPro" id="IPR001680">
    <property type="entry name" value="WD40_rpt"/>
</dbReference>
<evidence type="ECO:0000256" key="2">
    <source>
        <dbReference type="ARBA" id="ARBA00022448"/>
    </source>
</evidence>